<gene>
    <name evidence="1" type="ORF">NC662_20395</name>
</gene>
<name>A0ABU2F7P0_HALAR</name>
<proteinExistence type="predicted"/>
<dbReference type="InterPro" id="IPR013321">
    <property type="entry name" value="Arc_rbn_hlx_hlx"/>
</dbReference>
<comment type="caution">
    <text evidence="1">The sequence shown here is derived from an EMBL/GenBank/DDBJ whole genome shotgun (WGS) entry which is preliminary data.</text>
</comment>
<organism evidence="1 2">
    <name type="scientific">Haloarcula argentinensis</name>
    <dbReference type="NCBI Taxonomy" id="43776"/>
    <lineage>
        <taxon>Archaea</taxon>
        <taxon>Methanobacteriati</taxon>
        <taxon>Methanobacteriota</taxon>
        <taxon>Stenosarchaea group</taxon>
        <taxon>Halobacteria</taxon>
        <taxon>Halobacteriales</taxon>
        <taxon>Haloarculaceae</taxon>
        <taxon>Haloarcula</taxon>
    </lineage>
</organism>
<protein>
    <submittedName>
        <fullName evidence="1">Ribbon-helix-helix protein, CopG family</fullName>
    </submittedName>
</protein>
<dbReference type="Pfam" id="PF21983">
    <property type="entry name" value="NikA-like"/>
    <property type="match status" value="1"/>
</dbReference>
<dbReference type="SUPFAM" id="SSF47598">
    <property type="entry name" value="Ribbon-helix-helix"/>
    <property type="match status" value="1"/>
</dbReference>
<accession>A0ABU2F7P0</accession>
<sequence>MSDKESIGAKVDPAVKQEIRIAAAKQGVSMSEYIREAVLDRLEKEKAEEGNPKHPTTAD</sequence>
<evidence type="ECO:0000313" key="2">
    <source>
        <dbReference type="Proteomes" id="UP001248536"/>
    </source>
</evidence>
<dbReference type="InterPro" id="IPR010985">
    <property type="entry name" value="Ribbon_hlx_hlx"/>
</dbReference>
<dbReference type="RefSeq" id="WP_311241410.1">
    <property type="nucleotide sequence ID" value="NZ_BAABDY010000009.1"/>
</dbReference>
<dbReference type="Gene3D" id="1.10.1220.10">
    <property type="entry name" value="Met repressor-like"/>
    <property type="match status" value="1"/>
</dbReference>
<dbReference type="InterPro" id="IPR053842">
    <property type="entry name" value="NikA-like"/>
</dbReference>
<dbReference type="Proteomes" id="UP001248536">
    <property type="component" value="Unassembled WGS sequence"/>
</dbReference>
<dbReference type="EMBL" id="JAMQCP010000007">
    <property type="protein sequence ID" value="MDS0256061.1"/>
    <property type="molecule type" value="Genomic_DNA"/>
</dbReference>
<keyword evidence="2" id="KW-1185">Reference proteome</keyword>
<evidence type="ECO:0000313" key="1">
    <source>
        <dbReference type="EMBL" id="MDS0256061.1"/>
    </source>
</evidence>
<reference evidence="1 2" key="1">
    <citation type="submission" date="2022-06" db="EMBL/GenBank/DDBJ databases">
        <title>Haloarcula sp. a new haloarchaeum isolate from saline soil.</title>
        <authorList>
            <person name="Strakova D."/>
            <person name="Galisteo C."/>
            <person name="Sanchez-Porro C."/>
            <person name="Ventosa A."/>
        </authorList>
    </citation>
    <scope>NUCLEOTIDE SEQUENCE [LARGE SCALE GENOMIC DNA]</scope>
    <source>
        <strain evidence="1 2">JCM 15760</strain>
    </source>
</reference>